<gene>
    <name evidence="1" type="ORF">SAMN04487854_11722</name>
</gene>
<evidence type="ECO:0000313" key="1">
    <source>
        <dbReference type="EMBL" id="SFT93147.1"/>
    </source>
</evidence>
<protein>
    <submittedName>
        <fullName evidence="1">BNR repeat-containing family member</fullName>
    </submittedName>
</protein>
<accession>A0ABY1GV78</accession>
<proteinExistence type="predicted"/>
<dbReference type="EMBL" id="FPAZ01000017">
    <property type="protein sequence ID" value="SFT93147.1"/>
    <property type="molecule type" value="Genomic_DNA"/>
</dbReference>
<dbReference type="PROSITE" id="PS51257">
    <property type="entry name" value="PROKAR_LIPOPROTEIN"/>
    <property type="match status" value="1"/>
</dbReference>
<evidence type="ECO:0000313" key="2">
    <source>
        <dbReference type="Proteomes" id="UP000183805"/>
    </source>
</evidence>
<name>A0ABY1GV78_9GAMM</name>
<organism evidence="1 2">
    <name type="scientific">Pseudoalteromonas lipolytica</name>
    <dbReference type="NCBI Taxonomy" id="570156"/>
    <lineage>
        <taxon>Bacteria</taxon>
        <taxon>Pseudomonadati</taxon>
        <taxon>Pseudomonadota</taxon>
        <taxon>Gammaproteobacteria</taxon>
        <taxon>Alteromonadales</taxon>
        <taxon>Pseudoalteromonadaceae</taxon>
        <taxon>Pseudoalteromonas</taxon>
    </lineage>
</organism>
<dbReference type="Proteomes" id="UP000183805">
    <property type="component" value="Unassembled WGS sequence"/>
</dbReference>
<sequence length="451" mass="50449">MRIRLSLTFLLILAGCKGEGDSEIITPTISSLSSEGQSVTSFNLDSSNRAGWWSPITSYNENLYIAYNASGEQSKKCSDNSTHYLALASKDKSGNWNYILANSTEGYWYSCDDIGHKQPTIAMDGDGTIHVWAGMHNEGNGCCYFLGDSGLNSLEQSFMFQNKGSFTYPIAKSTPEGDIYLIIRNLPKIKQQSEYEKYSGSGDLYHWNNTSKTWRLIAKFAANTKEENGLNAPVYPNDLFVDTNGNVHILWEWSSFSPSARRYQGSYAVYNPNENSFITSAGNLLTPPVSLSTLEIYPEISYENSNPKQDKGTYIQTSKLVFDNTYCSPCIIYRKFSSKDEKILMTRWSEGQWSDAETIYSDISGSFATLDAVIDESKISVFYAKKGEGVIVSERDFSDNTWGRNLFLASNALDIRLAAHQTADNTYLYISEIQSNSKATLSILPLARELE</sequence>
<keyword evidence="2" id="KW-1185">Reference proteome</keyword>
<comment type="caution">
    <text evidence="1">The sequence shown here is derived from an EMBL/GenBank/DDBJ whole genome shotgun (WGS) entry which is preliminary data.</text>
</comment>
<dbReference type="Pfam" id="PF15892">
    <property type="entry name" value="BNR_4"/>
    <property type="match status" value="1"/>
</dbReference>
<reference evidence="1 2" key="1">
    <citation type="submission" date="2016-10" db="EMBL/GenBank/DDBJ databases">
        <authorList>
            <person name="Varghese N."/>
            <person name="Submissions S."/>
        </authorList>
    </citation>
    <scope>NUCLEOTIDE SEQUENCE [LARGE SCALE GENOMIC DNA]</scope>
    <source>
        <strain evidence="1 2">CGMCC 1.8499</strain>
    </source>
</reference>
<dbReference type="RefSeq" id="WP_036974351.1">
    <property type="nucleotide sequence ID" value="NZ_FPAZ01000017.1"/>
</dbReference>